<evidence type="ECO:0000313" key="1">
    <source>
        <dbReference type="EMBL" id="DAG05054.1"/>
    </source>
</evidence>
<dbReference type="EMBL" id="BK016249">
    <property type="protein sequence ID" value="DAG05054.1"/>
    <property type="molecule type" value="Genomic_DNA"/>
</dbReference>
<name>A0A8S5VEE9_9CAUD</name>
<accession>A0A8S5VEE9</accession>
<proteinExistence type="predicted"/>
<organism evidence="1">
    <name type="scientific">Siphoviridae sp. ctuy39</name>
    <dbReference type="NCBI Taxonomy" id="2825719"/>
    <lineage>
        <taxon>Viruses</taxon>
        <taxon>Duplodnaviria</taxon>
        <taxon>Heunggongvirae</taxon>
        <taxon>Uroviricota</taxon>
        <taxon>Caudoviricetes</taxon>
    </lineage>
</organism>
<reference evidence="1" key="1">
    <citation type="journal article" date="2021" name="Proc. Natl. Acad. Sci. U.S.A.">
        <title>A Catalog of Tens of Thousands of Viruses from Human Metagenomes Reveals Hidden Associations with Chronic Diseases.</title>
        <authorList>
            <person name="Tisza M.J."/>
            <person name="Buck C.B."/>
        </authorList>
    </citation>
    <scope>NUCLEOTIDE SEQUENCE</scope>
    <source>
        <strain evidence="1">Ctuy39</strain>
    </source>
</reference>
<sequence length="54" mass="6357">MTITLPKCMLCEHFIDDSDDSKMRCKAFPEGIPKEVMWEDDEKECNNGIKFEEE</sequence>
<protein>
    <submittedName>
        <fullName evidence="1">High potential iron-sulfur protein like</fullName>
    </submittedName>
</protein>